<dbReference type="EMBL" id="AVOT02020023">
    <property type="protein sequence ID" value="MBW0507962.1"/>
    <property type="molecule type" value="Genomic_DNA"/>
</dbReference>
<name>A0A9Q3DYB2_9BASI</name>
<keyword evidence="3" id="KW-1185">Reference proteome</keyword>
<sequence>MSSSWASSFQCQKVFVELVTASRQRAVAKWTDFGGRIPLGGRPIYSSSAVPISRIKNEGLVRQIRRITNSAPDPDSEGSDELDGENVDVVNNTFGHQSSTSPSQPPAKRFQSGHIPSTHRSFQPTLATIPTSLPPASPSSCNNSSSKTIPH</sequence>
<feature type="compositionally biased region" description="Low complexity" evidence="1">
    <location>
        <begin position="138"/>
        <end position="151"/>
    </location>
</feature>
<dbReference type="Proteomes" id="UP000765509">
    <property type="component" value="Unassembled WGS sequence"/>
</dbReference>
<gene>
    <name evidence="2" type="ORF">O181_047677</name>
</gene>
<evidence type="ECO:0000256" key="1">
    <source>
        <dbReference type="SAM" id="MobiDB-lite"/>
    </source>
</evidence>
<feature type="region of interest" description="Disordered" evidence="1">
    <location>
        <begin position="66"/>
        <end position="151"/>
    </location>
</feature>
<organism evidence="2 3">
    <name type="scientific">Austropuccinia psidii MF-1</name>
    <dbReference type="NCBI Taxonomy" id="1389203"/>
    <lineage>
        <taxon>Eukaryota</taxon>
        <taxon>Fungi</taxon>
        <taxon>Dikarya</taxon>
        <taxon>Basidiomycota</taxon>
        <taxon>Pucciniomycotina</taxon>
        <taxon>Pucciniomycetes</taxon>
        <taxon>Pucciniales</taxon>
        <taxon>Sphaerophragmiaceae</taxon>
        <taxon>Austropuccinia</taxon>
    </lineage>
</organism>
<proteinExistence type="predicted"/>
<evidence type="ECO:0000313" key="3">
    <source>
        <dbReference type="Proteomes" id="UP000765509"/>
    </source>
</evidence>
<reference evidence="2" key="1">
    <citation type="submission" date="2021-03" db="EMBL/GenBank/DDBJ databases">
        <title>Draft genome sequence of rust myrtle Austropuccinia psidii MF-1, a brazilian biotype.</title>
        <authorList>
            <person name="Quecine M.C."/>
            <person name="Pachon D.M.R."/>
            <person name="Bonatelli M.L."/>
            <person name="Correr F.H."/>
            <person name="Franceschini L.M."/>
            <person name="Leite T.F."/>
            <person name="Margarido G.R.A."/>
            <person name="Almeida C.A."/>
            <person name="Ferrarezi J.A."/>
            <person name="Labate C.A."/>
        </authorList>
    </citation>
    <scope>NUCLEOTIDE SEQUENCE</scope>
    <source>
        <strain evidence="2">MF-1</strain>
    </source>
</reference>
<evidence type="ECO:0000313" key="2">
    <source>
        <dbReference type="EMBL" id="MBW0507962.1"/>
    </source>
</evidence>
<dbReference type="AlphaFoldDB" id="A0A9Q3DYB2"/>
<accession>A0A9Q3DYB2</accession>
<comment type="caution">
    <text evidence="2">The sequence shown here is derived from an EMBL/GenBank/DDBJ whole genome shotgun (WGS) entry which is preliminary data.</text>
</comment>
<feature type="compositionally biased region" description="Polar residues" evidence="1">
    <location>
        <begin position="114"/>
        <end position="131"/>
    </location>
</feature>
<protein>
    <submittedName>
        <fullName evidence="2">Uncharacterized protein</fullName>
    </submittedName>
</protein>
<feature type="compositionally biased region" description="Acidic residues" evidence="1">
    <location>
        <begin position="74"/>
        <end position="86"/>
    </location>
</feature>
<feature type="compositionally biased region" description="Polar residues" evidence="1">
    <location>
        <begin position="89"/>
        <end position="102"/>
    </location>
</feature>